<comment type="caution">
    <text evidence="2">The sequence shown here is derived from an EMBL/GenBank/DDBJ whole genome shotgun (WGS) entry which is preliminary data.</text>
</comment>
<dbReference type="PANTHER" id="PTHR44099">
    <property type="entry name" value="RABCONNECTIN-3B, ISOFORM A"/>
    <property type="match status" value="1"/>
</dbReference>
<keyword evidence="3" id="KW-1185">Reference proteome</keyword>
<dbReference type="PANTHER" id="PTHR44099:SF4">
    <property type="entry name" value="RABCONNECTIN-3B, ISOFORM A"/>
    <property type="match status" value="1"/>
</dbReference>
<dbReference type="GO" id="GO:0005737">
    <property type="term" value="C:cytoplasm"/>
    <property type="evidence" value="ECO:0007669"/>
    <property type="project" value="TreeGrafter"/>
</dbReference>
<dbReference type="InterPro" id="IPR049916">
    <property type="entry name" value="WDR72-like"/>
</dbReference>
<gene>
    <name evidence="2" type="ORF">AYI69_g7231</name>
</gene>
<evidence type="ECO:0000313" key="3">
    <source>
        <dbReference type="Proteomes" id="UP000187429"/>
    </source>
</evidence>
<dbReference type="AlphaFoldDB" id="A0A1R1XTF7"/>
<protein>
    <submittedName>
        <fullName evidence="2">Uncharacterized protein</fullName>
    </submittedName>
</protein>
<dbReference type="EMBL" id="LSSM01003422">
    <property type="protein sequence ID" value="OMJ17943.1"/>
    <property type="molecule type" value="Genomic_DNA"/>
</dbReference>
<organism evidence="2 3">
    <name type="scientific">Smittium culicis</name>
    <dbReference type="NCBI Taxonomy" id="133412"/>
    <lineage>
        <taxon>Eukaryota</taxon>
        <taxon>Fungi</taxon>
        <taxon>Fungi incertae sedis</taxon>
        <taxon>Zoopagomycota</taxon>
        <taxon>Kickxellomycotina</taxon>
        <taxon>Harpellomycetes</taxon>
        <taxon>Harpellales</taxon>
        <taxon>Legeriomycetaceae</taxon>
        <taxon>Smittium</taxon>
    </lineage>
</organism>
<reference evidence="3" key="1">
    <citation type="submission" date="2017-01" db="EMBL/GenBank/DDBJ databases">
        <authorList>
            <person name="Wang Y."/>
            <person name="White M."/>
            <person name="Kvist S."/>
            <person name="Moncalvo J.-M."/>
        </authorList>
    </citation>
    <scope>NUCLEOTIDE SEQUENCE [LARGE SCALE GENOMIC DNA]</scope>
    <source>
        <strain evidence="3">ID-206-W2</strain>
    </source>
</reference>
<evidence type="ECO:0000313" key="2">
    <source>
        <dbReference type="EMBL" id="OMJ17943.1"/>
    </source>
</evidence>
<proteinExistence type="predicted"/>
<feature type="region of interest" description="Disordered" evidence="1">
    <location>
        <begin position="845"/>
        <end position="872"/>
    </location>
</feature>
<dbReference type="InterPro" id="IPR036322">
    <property type="entry name" value="WD40_repeat_dom_sf"/>
</dbReference>
<name>A0A1R1XTF7_9FUNG</name>
<accession>A0A1R1XTF7</accession>
<dbReference type="OrthoDB" id="338622at2759"/>
<evidence type="ECO:0000256" key="1">
    <source>
        <dbReference type="SAM" id="MobiDB-lite"/>
    </source>
</evidence>
<sequence>MRSNTIVTSKYIGHGPYIILGLENGSLYLSDLSNGIWNNDDYTEFEMSNKYFNIPGHSKEITAIFEWVGNTKEVDTLKKNNSAANHELLDLVPENSYLITASKDFTINIFSLKNQIFLTSIQLLSSPIVDFLVSSDTFLKHEFKNCTHTNILNKLDSLIICIALDNSVAVISLITLSAELILPPMKSEISSVVYYFESNKLTLTYSDFTKKSVSLDFMNMTGYISNGICKNTYEWNLLSSDQNNKYPKKDSWINIRPGTSSRFNRNIVSTNKSMFNDEVTLDVLKIESLYQNNQISKIDLEISKYGLSALLGWDLMPSIDSEIVKFLQISKMSFLNYSSFSIQSFGMISACLPMFSNAKISWEHSGTINAQRLLLILVYSRFLFEENEKLAVNLVNFYLGLLPNVVGKTYRFPDIYYLATFFLHPNQSLQNASRMLLYSTVKKLGKKRKAEICEECSIKTINQASSILHSRKILSDDISETLVVISTIASHSPQLISLNVKSALASILTTLVDFDHNATNIHLIELTIELLIIRNFEMLKSYFDVSKTIENLLFMIFFAMNKKTISRGISTFKDQTESEGTRSAISIGSSKFSESQTFVDNNSSRTNIGDTVVQNYDKFDGNSSVLVIPSTPIRSTLSDSDVSKLDASDISSFNSPKTDSLRLKNQKELFEGGDLNYTQKPNLIGLFKSAIIHILVVDSNSNISDVYSIASILTSSIPPSPANSPYQNIATDNNIPHAKNRYFAIGNPDGTVDVFNTISNKCSAKIKLSSNELFALALNADTHLAIFSKLAQPKDDQNDDLNNAQINTSDINSLSDNDGSGLLSIYKLRSSTNLMNQLGISKFLFNPQNEHSPDPKEPSPANTNLKTNLDVPPSQFIDDKSKARVIKKPTKFMKIPRHFLEPLGDIPPSLLCKTINLTWTSTKTICLTIEDAKFTLSI</sequence>
<dbReference type="Proteomes" id="UP000187429">
    <property type="component" value="Unassembled WGS sequence"/>
</dbReference>
<dbReference type="SUPFAM" id="SSF50978">
    <property type="entry name" value="WD40 repeat-like"/>
    <property type="match status" value="1"/>
</dbReference>